<feature type="transmembrane region" description="Helical" evidence="1">
    <location>
        <begin position="361"/>
        <end position="383"/>
    </location>
</feature>
<protein>
    <submittedName>
        <fullName evidence="3">Heparan-alpha-glucosaminide N-acetyltransferase domain-containing protein</fullName>
    </submittedName>
</protein>
<feature type="transmembrane region" description="Helical" evidence="1">
    <location>
        <begin position="66"/>
        <end position="85"/>
    </location>
</feature>
<dbReference type="EMBL" id="JAQQKW010000005">
    <property type="protein sequence ID" value="MDC7694657.1"/>
    <property type="molecule type" value="Genomic_DNA"/>
</dbReference>
<evidence type="ECO:0000256" key="1">
    <source>
        <dbReference type="SAM" id="Phobius"/>
    </source>
</evidence>
<evidence type="ECO:0000313" key="4">
    <source>
        <dbReference type="Proteomes" id="UP001216595"/>
    </source>
</evidence>
<organism evidence="3 4">
    <name type="scientific">Asticcacaulis currens</name>
    <dbReference type="NCBI Taxonomy" id="2984210"/>
    <lineage>
        <taxon>Bacteria</taxon>
        <taxon>Pseudomonadati</taxon>
        <taxon>Pseudomonadota</taxon>
        <taxon>Alphaproteobacteria</taxon>
        <taxon>Caulobacterales</taxon>
        <taxon>Caulobacteraceae</taxon>
        <taxon>Asticcacaulis</taxon>
    </lineage>
</organism>
<evidence type="ECO:0000259" key="2">
    <source>
        <dbReference type="Pfam" id="PF07786"/>
    </source>
</evidence>
<feature type="transmembrane region" description="Helical" evidence="1">
    <location>
        <begin position="229"/>
        <end position="246"/>
    </location>
</feature>
<feature type="transmembrane region" description="Helical" evidence="1">
    <location>
        <begin position="278"/>
        <end position="296"/>
    </location>
</feature>
<dbReference type="PANTHER" id="PTHR40407:SF1">
    <property type="entry name" value="HEPARAN-ALPHA-GLUCOSAMINIDE N-ACETYLTRANSFERASE CATALYTIC DOMAIN-CONTAINING PROTEIN"/>
    <property type="match status" value="1"/>
</dbReference>
<keyword evidence="1" id="KW-0812">Transmembrane</keyword>
<dbReference type="InterPro" id="IPR012429">
    <property type="entry name" value="HGSNAT_cat"/>
</dbReference>
<gene>
    <name evidence="3" type="ORF">PQU94_10225</name>
</gene>
<dbReference type="Pfam" id="PF07786">
    <property type="entry name" value="HGSNAT_cat"/>
    <property type="match status" value="1"/>
</dbReference>
<keyword evidence="4" id="KW-1185">Reference proteome</keyword>
<name>A0ABT5IEN7_9CAUL</name>
<proteinExistence type="predicted"/>
<keyword evidence="1" id="KW-1133">Transmembrane helix</keyword>
<feature type="domain" description="Heparan-alpha-glucosaminide N-acetyltransferase catalytic" evidence="2">
    <location>
        <begin position="18"/>
        <end position="228"/>
    </location>
</feature>
<keyword evidence="1" id="KW-0472">Membrane</keyword>
<dbReference type="Proteomes" id="UP001216595">
    <property type="component" value="Unassembled WGS sequence"/>
</dbReference>
<evidence type="ECO:0000313" key="3">
    <source>
        <dbReference type="EMBL" id="MDC7694657.1"/>
    </source>
</evidence>
<feature type="transmembrane region" description="Helical" evidence="1">
    <location>
        <begin position="317"/>
        <end position="341"/>
    </location>
</feature>
<feature type="transmembrane region" description="Helical" evidence="1">
    <location>
        <begin position="128"/>
        <end position="148"/>
    </location>
</feature>
<comment type="caution">
    <text evidence="3">The sequence shown here is derived from an EMBL/GenBank/DDBJ whole genome shotgun (WGS) entry which is preliminary data.</text>
</comment>
<feature type="transmembrane region" description="Helical" evidence="1">
    <location>
        <begin position="105"/>
        <end position="122"/>
    </location>
</feature>
<accession>A0ABT5IEN7</accession>
<dbReference type="RefSeq" id="WP_272741366.1">
    <property type="nucleotide sequence ID" value="NZ_JAQQKW010000005.1"/>
</dbReference>
<sequence>MTGTDASVAQPVSASGQRLATIDILRGLIIVIMVLDHVRDYTHISGFKINPLDFQQTNTILYLTRWVTHLCAPTFIFLAGVSAWLQNVRGKSGAALSGFLLTRGLWLIVLEVTVVGFGWSFALPMPLFLAILWAIGWSMIALSALVWLPRRAVLAIGIAIIGLHDLADGINADPLGLFGGLWHFLFQVNIFKFAGFDILLLYPVLPWIGVIALGYGMGDVFLKPDRNRILTLCGLGLFIGFVLLRLSNLYGDPRPWAVQALPAHTLMDFFNVAKYPPSLLYTAATLGIVFLLTPGLDRLPGKVASILRTFGSVPMMAYLGHLYIMHLVSMAAHMIAGQSLATQFNPLAIAFFNPAAAPDDSFLPLWVTYLCWVITLCLLYPLCHYWSAMKQRRKDWWLSYL</sequence>
<dbReference type="PANTHER" id="PTHR40407">
    <property type="entry name" value="MEMBRANE PROTEIN-LIKE PROTEIN"/>
    <property type="match status" value="1"/>
</dbReference>
<reference evidence="3 4" key="1">
    <citation type="submission" date="2023-01" db="EMBL/GenBank/DDBJ databases">
        <title>Novel species of the genus Asticcacaulis isolated from rivers.</title>
        <authorList>
            <person name="Lu H."/>
        </authorList>
    </citation>
    <scope>NUCLEOTIDE SEQUENCE [LARGE SCALE GENOMIC DNA]</scope>
    <source>
        <strain evidence="3 4">DXS10W</strain>
    </source>
</reference>
<feature type="transmembrane region" description="Helical" evidence="1">
    <location>
        <begin position="190"/>
        <end position="217"/>
    </location>
</feature>